<dbReference type="EMBL" id="DRWN01000055">
    <property type="protein sequence ID" value="HHK68793.1"/>
    <property type="molecule type" value="Genomic_DNA"/>
</dbReference>
<comment type="caution">
    <text evidence="2">The sequence shown here is derived from an EMBL/GenBank/DDBJ whole genome shotgun (WGS) entry which is preliminary data.</text>
</comment>
<dbReference type="Pfam" id="PF00753">
    <property type="entry name" value="Lactamase_B"/>
    <property type="match status" value="1"/>
</dbReference>
<organism evidence="2">
    <name type="scientific">Caldiarchaeum subterraneum</name>
    <dbReference type="NCBI Taxonomy" id="311458"/>
    <lineage>
        <taxon>Archaea</taxon>
        <taxon>Nitrososphaerota</taxon>
        <taxon>Candidatus Caldarchaeales</taxon>
        <taxon>Candidatus Caldarchaeaceae</taxon>
        <taxon>Candidatus Caldarchaeum</taxon>
    </lineage>
</organism>
<dbReference type="CDD" id="cd07726">
    <property type="entry name" value="ST1585-like_MBL-fold"/>
    <property type="match status" value="1"/>
</dbReference>
<dbReference type="InterPro" id="IPR001279">
    <property type="entry name" value="Metallo-B-lactamas"/>
</dbReference>
<dbReference type="InterPro" id="IPR036866">
    <property type="entry name" value="RibonucZ/Hydroxyglut_hydro"/>
</dbReference>
<dbReference type="AlphaFoldDB" id="A0A7C5QRP9"/>
<dbReference type="InterPro" id="IPR050855">
    <property type="entry name" value="NDM-1-like"/>
</dbReference>
<dbReference type="PANTHER" id="PTHR42951:SF22">
    <property type="entry name" value="METALLO BETA-LACTAMASE SUPERFAMILY LIPOPROTEIN"/>
    <property type="match status" value="1"/>
</dbReference>
<dbReference type="GO" id="GO:0016787">
    <property type="term" value="F:hydrolase activity"/>
    <property type="evidence" value="ECO:0007669"/>
    <property type="project" value="UniProtKB-KW"/>
</dbReference>
<keyword evidence="2" id="KW-0378">Hydrolase</keyword>
<evidence type="ECO:0000259" key="1">
    <source>
        <dbReference type="SMART" id="SM00849"/>
    </source>
</evidence>
<protein>
    <submittedName>
        <fullName evidence="2">MBL fold metallo-hydrolase</fullName>
    </submittedName>
</protein>
<name>A0A7C5QRP9_CALS0</name>
<reference evidence="2" key="1">
    <citation type="journal article" date="2020" name="mSystems">
        <title>Genome- and Community-Level Interaction Insights into Carbon Utilization and Element Cycling Functions of Hydrothermarchaeota in Hydrothermal Sediment.</title>
        <authorList>
            <person name="Zhou Z."/>
            <person name="Liu Y."/>
            <person name="Xu W."/>
            <person name="Pan J."/>
            <person name="Luo Z.H."/>
            <person name="Li M."/>
        </authorList>
    </citation>
    <scope>NUCLEOTIDE SEQUENCE [LARGE SCALE GENOMIC DNA]</scope>
    <source>
        <strain evidence="2">SpSt-1056</strain>
    </source>
</reference>
<accession>A0A7C5QRP9</accession>
<sequence length="293" mass="32424">MKVSEKVFIIDTMALGFQQTVACYVVKGRKTAIVDTGYASSSETVIKTLKQLGVEQLDYVIPTHVHLDHAGGVWRIAEQYPDAQVLAQEKAVKHLVDPSKLVASAIEFFGVETVRMFGEVKPIDEQRVFKAGDGETLSLGDVELTFIYTPGHAPHQMSVLVSDRTLITADAVPIIYPGKPFIIPTTPPPSFDYDLYLQSIRKLAKLDVEKFHTPHFGPTQAGEEYVDRLVRKVDEFIKTADRIVKAGGGVAQVAKAFERKLEQEAGQPLPPYALTAVKISSMGMFEYLRRTTS</sequence>
<dbReference type="SMART" id="SM00849">
    <property type="entry name" value="Lactamase_B"/>
    <property type="match status" value="1"/>
</dbReference>
<dbReference type="InterPro" id="IPR037482">
    <property type="entry name" value="ST1585_MBL-fold"/>
</dbReference>
<proteinExistence type="predicted"/>
<gene>
    <name evidence="2" type="ORF">ENM11_06550</name>
</gene>
<feature type="domain" description="Metallo-beta-lactamase" evidence="1">
    <location>
        <begin position="20"/>
        <end position="215"/>
    </location>
</feature>
<dbReference type="Gene3D" id="3.60.15.10">
    <property type="entry name" value="Ribonuclease Z/Hydroxyacylglutathione hydrolase-like"/>
    <property type="match status" value="1"/>
</dbReference>
<dbReference type="SUPFAM" id="SSF56281">
    <property type="entry name" value="Metallo-hydrolase/oxidoreductase"/>
    <property type="match status" value="1"/>
</dbReference>
<evidence type="ECO:0000313" key="2">
    <source>
        <dbReference type="EMBL" id="HHK68793.1"/>
    </source>
</evidence>
<dbReference type="PANTHER" id="PTHR42951">
    <property type="entry name" value="METALLO-BETA-LACTAMASE DOMAIN-CONTAINING"/>
    <property type="match status" value="1"/>
</dbReference>